<keyword evidence="3" id="KW-0813">Transport</keyword>
<evidence type="ECO:0000256" key="19">
    <source>
        <dbReference type="ARBA" id="ARBA00044919"/>
    </source>
</evidence>
<evidence type="ECO:0000256" key="10">
    <source>
        <dbReference type="ARBA" id="ARBA00044881"/>
    </source>
</evidence>
<dbReference type="SUPFAM" id="SSF103473">
    <property type="entry name" value="MFS general substrate transporter"/>
    <property type="match status" value="1"/>
</dbReference>
<feature type="transmembrane region" description="Helical" evidence="25">
    <location>
        <begin position="224"/>
        <end position="245"/>
    </location>
</feature>
<keyword evidence="6 25" id="KW-0472">Membrane</keyword>
<evidence type="ECO:0000259" key="26">
    <source>
        <dbReference type="PROSITE" id="PS50850"/>
    </source>
</evidence>
<keyword evidence="28" id="KW-1185">Reference proteome</keyword>
<feature type="transmembrane region" description="Helical" evidence="25">
    <location>
        <begin position="85"/>
        <end position="102"/>
    </location>
</feature>
<comment type="catalytic activity">
    <reaction evidence="10">
        <text>L-alpha-aminoacyl-L-arginine(out) = L-alpha-aminoacyl-L-arginine(in)</text>
        <dbReference type="Rhea" id="RHEA:79367"/>
        <dbReference type="ChEBI" id="CHEBI:229968"/>
    </reaction>
</comment>
<comment type="function">
    <text evidence="23">Lysosomal dipeptide uniporter that selectively exports lysine, arginine or histidine-containing dipeptides with a net positive charge from the lysosome lumen into the cytosol. Could play a role in a specific type of protein O-glycosylation indirectly regulating macrophages migration and tissue invasion. Also essential for liver homeostasis.</text>
</comment>
<evidence type="ECO:0000256" key="11">
    <source>
        <dbReference type="ARBA" id="ARBA00044884"/>
    </source>
</evidence>
<evidence type="ECO:0000256" key="20">
    <source>
        <dbReference type="ARBA" id="ARBA00044924"/>
    </source>
</evidence>
<comment type="catalytic activity">
    <reaction evidence="12">
        <text>L-lysyl-L-alpha-amino acid(out) = L-lysyl-L-alpha-amino acid(in)</text>
        <dbReference type="Rhea" id="RHEA:79387"/>
        <dbReference type="ChEBI" id="CHEBI:229965"/>
    </reaction>
</comment>
<feature type="transmembrane region" description="Helical" evidence="25">
    <location>
        <begin position="292"/>
        <end position="311"/>
    </location>
</feature>
<feature type="transmembrane region" description="Helical" evidence="25">
    <location>
        <begin position="114"/>
        <end position="135"/>
    </location>
</feature>
<evidence type="ECO:0000256" key="17">
    <source>
        <dbReference type="ARBA" id="ARBA00044903"/>
    </source>
</evidence>
<dbReference type="PANTHER" id="PTHR23512:SF3">
    <property type="entry name" value="MAJOR FACILITATOR SUPERFAMILY DOMAIN-CONTAINING PROTEIN 1"/>
    <property type="match status" value="1"/>
</dbReference>
<keyword evidence="4 25" id="KW-0812">Transmembrane</keyword>
<comment type="catalytic activity">
    <reaction evidence="9">
        <text>L-histidyl-glycine(out) = L-histidyl-glycine(in)</text>
        <dbReference type="Rhea" id="RHEA:79395"/>
        <dbReference type="ChEBI" id="CHEBI:229957"/>
    </reaction>
</comment>
<comment type="subcellular location">
    <subcellularLocation>
        <location evidence="1">Lysosome membrane</location>
        <topology evidence="1">Multi-pass membrane protein</topology>
    </subcellularLocation>
</comment>
<name>A0A0A8UPX1_LEGHA</name>
<dbReference type="Proteomes" id="UP000032803">
    <property type="component" value="Chromosome I"/>
</dbReference>
<dbReference type="EMBL" id="LN681225">
    <property type="protein sequence ID" value="CEK10803.1"/>
    <property type="molecule type" value="Genomic_DNA"/>
</dbReference>
<evidence type="ECO:0000256" key="12">
    <source>
        <dbReference type="ARBA" id="ARBA00044891"/>
    </source>
</evidence>
<evidence type="ECO:0000256" key="5">
    <source>
        <dbReference type="ARBA" id="ARBA00022989"/>
    </source>
</evidence>
<comment type="catalytic activity">
    <reaction evidence="20">
        <text>L-lysyl-glycine(out) = L-lysyl-glycine(in)</text>
        <dbReference type="Rhea" id="RHEA:79407"/>
        <dbReference type="ChEBI" id="CHEBI:191202"/>
    </reaction>
</comment>
<feature type="domain" description="Major facilitator superfamily (MFS) profile" evidence="26">
    <location>
        <begin position="18"/>
        <end position="420"/>
    </location>
</feature>
<evidence type="ECO:0000256" key="23">
    <source>
        <dbReference type="ARBA" id="ARBA00045709"/>
    </source>
</evidence>
<evidence type="ECO:0000256" key="14">
    <source>
        <dbReference type="ARBA" id="ARBA00044898"/>
    </source>
</evidence>
<feature type="transmembrane region" description="Helical" evidence="25">
    <location>
        <begin position="174"/>
        <end position="193"/>
    </location>
</feature>
<gene>
    <name evidence="27" type="ORF">LHA_1770</name>
</gene>
<dbReference type="InterPro" id="IPR020846">
    <property type="entry name" value="MFS_dom"/>
</dbReference>
<evidence type="ECO:0000256" key="6">
    <source>
        <dbReference type="ARBA" id="ARBA00023136"/>
    </source>
</evidence>
<evidence type="ECO:0000256" key="13">
    <source>
        <dbReference type="ARBA" id="ARBA00044893"/>
    </source>
</evidence>
<evidence type="ECO:0000256" key="8">
    <source>
        <dbReference type="ARBA" id="ARBA00044876"/>
    </source>
</evidence>
<sequence>MNAYQSNYQHPGKFTAYMIFLLSASFYLYEFVLQVAPSVMAESMMKTFKVNAAGFGIVSAFYFYAYAPMQLPAGLLFDRYGPRKLMTFALVLCAVGSFFFASTDSLFTAALGRFLIGIASAFSFIGVLVLVSRWFPPQQFAFLAGIAQLMSSVGAMFGEVPLAALIEQVGWRNASFILALVGLALAALIWCVIRDYPHQPTQSPPKRQFIDEWHRLVSVCKRSYTWLTGAYAFAIWTPIAVFAALWGVPYLQQKYQISVIMASGMCSMIWLGIGIGSPLLGWVSDRLYSRRLALALSSIFGLLATILLLYVPIPISWMYAVLFMLGFGAGGQTVSFAVVKDNNPPELVGTASGFNNLSVLVGGAIFQPLVGVALHHSSDWSVVNGIPVYSIASYNKALLVMPLCYLASLIIAMFILKESHPGYAKNQ</sequence>
<evidence type="ECO:0000256" key="3">
    <source>
        <dbReference type="ARBA" id="ARBA00022448"/>
    </source>
</evidence>
<dbReference type="AlphaFoldDB" id="A0A0A8UPX1"/>
<evidence type="ECO:0000256" key="9">
    <source>
        <dbReference type="ARBA" id="ARBA00044878"/>
    </source>
</evidence>
<feature type="transmembrane region" description="Helical" evidence="25">
    <location>
        <begin position="257"/>
        <end position="280"/>
    </location>
</feature>
<feature type="transmembrane region" description="Helical" evidence="25">
    <location>
        <begin position="359"/>
        <end position="377"/>
    </location>
</feature>
<dbReference type="STRING" id="449.LHA_1770"/>
<comment type="catalytic activity">
    <reaction evidence="13">
        <text>L-alpha-aminoacyl-L-lysine(out) = L-alpha-aminoacyl-L-lysine(in)</text>
        <dbReference type="Rhea" id="RHEA:79383"/>
        <dbReference type="ChEBI" id="CHEBI:229966"/>
    </reaction>
</comment>
<evidence type="ECO:0000256" key="22">
    <source>
        <dbReference type="ARBA" id="ARBA00045018"/>
    </source>
</evidence>
<accession>A0A0A8UPX1</accession>
<evidence type="ECO:0000313" key="28">
    <source>
        <dbReference type="Proteomes" id="UP000032803"/>
    </source>
</evidence>
<dbReference type="InterPro" id="IPR036259">
    <property type="entry name" value="MFS_trans_sf"/>
</dbReference>
<dbReference type="Pfam" id="PF07690">
    <property type="entry name" value="MFS_1"/>
    <property type="match status" value="1"/>
</dbReference>
<comment type="catalytic activity">
    <reaction evidence="8">
        <text>L-lysyl-L-alanine(out) = L-lysyl-L-alanine(in)</text>
        <dbReference type="Rhea" id="RHEA:79399"/>
        <dbReference type="ChEBI" id="CHEBI:229954"/>
    </reaction>
</comment>
<comment type="subunit">
    <text evidence="24">Homodimer. Interacts with lysosomal protein GLMP (via lumenal domain); the interaction starts while both proteins are still in the endoplasmic reticulum and is required for stabilization of MFSD1 in lysosomes but has no direct effect on its targeting to lysosomes or transporter activity.</text>
</comment>
<evidence type="ECO:0000256" key="25">
    <source>
        <dbReference type="SAM" id="Phobius"/>
    </source>
</evidence>
<feature type="transmembrane region" description="Helical" evidence="25">
    <location>
        <begin position="317"/>
        <end position="339"/>
    </location>
</feature>
<dbReference type="HOGENOM" id="CLU_001265_62_1_6"/>
<dbReference type="KEGG" id="lha:LHA_1770"/>
<evidence type="ECO:0000256" key="18">
    <source>
        <dbReference type="ARBA" id="ARBA00044912"/>
    </source>
</evidence>
<evidence type="ECO:0000256" key="16">
    <source>
        <dbReference type="ARBA" id="ARBA00044900"/>
    </source>
</evidence>
<protein>
    <recommendedName>
        <fullName evidence="21">Lysosomal dipeptide transporter MFSD1</fullName>
    </recommendedName>
    <alternativeName>
        <fullName evidence="22">Major facilitator superfamily domain-containing protein 1</fullName>
    </alternativeName>
</protein>
<evidence type="ECO:0000256" key="4">
    <source>
        <dbReference type="ARBA" id="ARBA00022692"/>
    </source>
</evidence>
<comment type="catalytic activity">
    <reaction evidence="16">
        <text>L-lysyl-L-lysine(out) = L-lysyl-L-lysine(in)</text>
        <dbReference type="Rhea" id="RHEA:79403"/>
        <dbReference type="ChEBI" id="CHEBI:229956"/>
    </reaction>
</comment>
<evidence type="ECO:0000256" key="2">
    <source>
        <dbReference type="ARBA" id="ARBA00008335"/>
    </source>
</evidence>
<dbReference type="Gene3D" id="1.20.1250.20">
    <property type="entry name" value="MFS general substrate transporter like domains"/>
    <property type="match status" value="2"/>
</dbReference>
<dbReference type="InterPro" id="IPR052187">
    <property type="entry name" value="MFSD1"/>
</dbReference>
<evidence type="ECO:0000256" key="1">
    <source>
        <dbReference type="ARBA" id="ARBA00004155"/>
    </source>
</evidence>
<evidence type="ECO:0000256" key="21">
    <source>
        <dbReference type="ARBA" id="ARBA00044985"/>
    </source>
</evidence>
<dbReference type="GO" id="GO:0005765">
    <property type="term" value="C:lysosomal membrane"/>
    <property type="evidence" value="ECO:0007669"/>
    <property type="project" value="UniProtKB-SubCell"/>
</dbReference>
<comment type="catalytic activity">
    <reaction evidence="18">
        <text>L-histidyl-L-alpha-amino acid(out) = L-histidyl-L-alpha-amino acid(in)</text>
        <dbReference type="Rhea" id="RHEA:79379"/>
        <dbReference type="ChEBI" id="CHEBI:229964"/>
    </reaction>
</comment>
<evidence type="ECO:0000256" key="7">
    <source>
        <dbReference type="ARBA" id="ARBA00023228"/>
    </source>
</evidence>
<dbReference type="InterPro" id="IPR011701">
    <property type="entry name" value="MFS"/>
</dbReference>
<evidence type="ECO:0000256" key="24">
    <source>
        <dbReference type="ARBA" id="ARBA00046376"/>
    </source>
</evidence>
<comment type="catalytic activity">
    <reaction evidence="14">
        <text>L-aspartyl-L-lysine(out) = L-aspartyl-L-lysine(in)</text>
        <dbReference type="Rhea" id="RHEA:79411"/>
        <dbReference type="ChEBI" id="CHEBI:229953"/>
    </reaction>
</comment>
<comment type="catalytic activity">
    <reaction evidence="11">
        <text>L-alpha-aminoacyl-L-histidine(out) = L-alpha-aminoacyl-L-histidine(in)</text>
        <dbReference type="Rhea" id="RHEA:79375"/>
        <dbReference type="ChEBI" id="CHEBI:229967"/>
    </reaction>
</comment>
<feature type="transmembrane region" description="Helical" evidence="25">
    <location>
        <begin position="397"/>
        <end position="416"/>
    </location>
</feature>
<dbReference type="GO" id="GO:0022857">
    <property type="term" value="F:transmembrane transporter activity"/>
    <property type="evidence" value="ECO:0007669"/>
    <property type="project" value="InterPro"/>
</dbReference>
<keyword evidence="7" id="KW-0458">Lysosome</keyword>
<comment type="catalytic activity">
    <reaction evidence="15">
        <text>L-arginyl-L-alpha-amino acid(out) = L-arginyl-L-alpha-amino acid(in)</text>
        <dbReference type="Rhea" id="RHEA:79371"/>
        <dbReference type="ChEBI" id="CHEBI:84315"/>
    </reaction>
</comment>
<reference evidence="28" key="1">
    <citation type="submission" date="2014-09" db="EMBL/GenBank/DDBJ databases">
        <authorList>
            <person name="Gomez-Valero L."/>
        </authorList>
    </citation>
    <scope>NUCLEOTIDE SEQUENCE [LARGE SCALE GENOMIC DNA]</scope>
    <source>
        <strain evidence="28">ATCC35250</strain>
    </source>
</reference>
<evidence type="ECO:0000256" key="15">
    <source>
        <dbReference type="ARBA" id="ARBA00044899"/>
    </source>
</evidence>
<evidence type="ECO:0000313" key="27">
    <source>
        <dbReference type="EMBL" id="CEK10803.1"/>
    </source>
</evidence>
<dbReference type="PROSITE" id="PS50850">
    <property type="entry name" value="MFS"/>
    <property type="match status" value="1"/>
</dbReference>
<organism evidence="27 28">
    <name type="scientific">Legionella hackeliae</name>
    <dbReference type="NCBI Taxonomy" id="449"/>
    <lineage>
        <taxon>Bacteria</taxon>
        <taxon>Pseudomonadati</taxon>
        <taxon>Pseudomonadota</taxon>
        <taxon>Gammaproteobacteria</taxon>
        <taxon>Legionellales</taxon>
        <taxon>Legionellaceae</taxon>
        <taxon>Legionella</taxon>
    </lineage>
</organism>
<feature type="transmembrane region" description="Helical" evidence="25">
    <location>
        <begin position="14"/>
        <end position="36"/>
    </location>
</feature>
<keyword evidence="5 25" id="KW-1133">Transmembrane helix</keyword>
<comment type="catalytic activity">
    <reaction evidence="19">
        <text>L-alanyl-L-lysine(out) = L-alanyl-L-lysine(in)</text>
        <dbReference type="Rhea" id="RHEA:79415"/>
        <dbReference type="ChEBI" id="CHEBI:192470"/>
    </reaction>
</comment>
<dbReference type="PANTHER" id="PTHR23512">
    <property type="entry name" value="MAJOR FACILITATOR SUPERFAMILY DOMAIN-CONTAINING PROTEIN 1"/>
    <property type="match status" value="1"/>
</dbReference>
<proteinExistence type="inferred from homology"/>
<comment type="similarity">
    <text evidence="2">Belongs to the major facilitator superfamily.</text>
</comment>
<comment type="catalytic activity">
    <reaction evidence="17">
        <text>L-arginyl-glycine(out) = L-arginyl-glycine(in)</text>
        <dbReference type="Rhea" id="RHEA:79391"/>
        <dbReference type="ChEBI" id="CHEBI:229955"/>
    </reaction>
</comment>